<dbReference type="KEGG" id="yti:FNA67_03375"/>
<dbReference type="Proteomes" id="UP000321062">
    <property type="component" value="Chromosome"/>
</dbReference>
<dbReference type="OrthoDB" id="9903518at2"/>
<sequence>MHQWREIKCNRFDGEPIEDFHKRKQRIEEITNGFRWGRYRDGEADQMESELVHLRSPKRRRNAA</sequence>
<dbReference type="RefSeq" id="WP_049707710.1">
    <property type="nucleotide sequence ID" value="NZ_BMFM01000001.1"/>
</dbReference>
<dbReference type="AlphaFoldDB" id="A0A5B9DLJ1"/>
<gene>
    <name evidence="1" type="ORF">FNA67_03375</name>
</gene>
<name>A0A5B9DLJ1_9HYPH</name>
<organism evidence="1 2">
    <name type="scientific">Paradevosia tibetensis</name>
    <dbReference type="NCBI Taxonomy" id="1447062"/>
    <lineage>
        <taxon>Bacteria</taxon>
        <taxon>Pseudomonadati</taxon>
        <taxon>Pseudomonadota</taxon>
        <taxon>Alphaproteobacteria</taxon>
        <taxon>Hyphomicrobiales</taxon>
        <taxon>Devosiaceae</taxon>
        <taxon>Paradevosia</taxon>
    </lineage>
</organism>
<reference evidence="1 2" key="1">
    <citation type="journal article" date="2015" name="Int. J. Syst. Evol. Microbiol.">
        <title>Youhaiella tibetensis gen. nov., sp. nov., isolated from subsurface sediment.</title>
        <authorList>
            <person name="Wang Y.X."/>
            <person name="Huang F.Q."/>
            <person name="Nogi Y."/>
            <person name="Pang S.J."/>
            <person name="Wang P.K."/>
            <person name="Lv J."/>
        </authorList>
    </citation>
    <scope>NUCLEOTIDE SEQUENCE [LARGE SCALE GENOMIC DNA]</scope>
    <source>
        <strain evidence="2">fig4</strain>
    </source>
</reference>
<evidence type="ECO:0000313" key="2">
    <source>
        <dbReference type="Proteomes" id="UP000321062"/>
    </source>
</evidence>
<dbReference type="EMBL" id="CP041690">
    <property type="protein sequence ID" value="QEE19268.1"/>
    <property type="molecule type" value="Genomic_DNA"/>
</dbReference>
<accession>A0A5B9DLJ1</accession>
<keyword evidence="2" id="KW-1185">Reference proteome</keyword>
<protein>
    <submittedName>
        <fullName evidence="1">Uncharacterized protein</fullName>
    </submittedName>
</protein>
<evidence type="ECO:0000313" key="1">
    <source>
        <dbReference type="EMBL" id="QEE19268.1"/>
    </source>
</evidence>
<proteinExistence type="predicted"/>